<dbReference type="GO" id="GO:0006351">
    <property type="term" value="P:DNA-templated transcription"/>
    <property type="evidence" value="ECO:0007669"/>
    <property type="project" value="UniProtKB-UniRule"/>
</dbReference>
<evidence type="ECO:0000313" key="10">
    <source>
        <dbReference type="Proteomes" id="UP000594638"/>
    </source>
</evidence>
<dbReference type="GO" id="GO:0005634">
    <property type="term" value="C:nucleus"/>
    <property type="evidence" value="ECO:0007669"/>
    <property type="project" value="UniProtKB-SubCell"/>
</dbReference>
<dbReference type="Pfam" id="PF08879">
    <property type="entry name" value="WRC"/>
    <property type="match status" value="1"/>
</dbReference>
<protein>
    <recommendedName>
        <fullName evidence="5">Growth-regulating factor</fullName>
    </recommendedName>
</protein>
<dbReference type="GO" id="GO:0099402">
    <property type="term" value="P:plant organ development"/>
    <property type="evidence" value="ECO:0007669"/>
    <property type="project" value="UniProtKB-ARBA"/>
</dbReference>
<reference evidence="9 10" key="1">
    <citation type="submission" date="2019-12" db="EMBL/GenBank/DDBJ databases">
        <authorList>
            <person name="Alioto T."/>
            <person name="Alioto T."/>
            <person name="Gomez Garrido J."/>
        </authorList>
    </citation>
    <scope>NUCLEOTIDE SEQUENCE [LARGE SCALE GENOMIC DNA]</scope>
</reference>
<comment type="domain">
    <text evidence="5">The QLQ domain and WRC domain may be involved in protein-protein interaction and DNA-binding, respectively.</text>
</comment>
<keyword evidence="3 4" id="KW-0539">Nucleus</keyword>
<evidence type="ECO:0000256" key="4">
    <source>
        <dbReference type="PROSITE-ProRule" id="PRU01002"/>
    </source>
</evidence>
<feature type="domain" description="WRC" evidence="8">
    <location>
        <begin position="178"/>
        <end position="222"/>
    </location>
</feature>
<dbReference type="SMART" id="SM00951">
    <property type="entry name" value="QLQ"/>
    <property type="match status" value="1"/>
</dbReference>
<organism evidence="9 10">
    <name type="scientific">Olea europaea subsp. europaea</name>
    <dbReference type="NCBI Taxonomy" id="158383"/>
    <lineage>
        <taxon>Eukaryota</taxon>
        <taxon>Viridiplantae</taxon>
        <taxon>Streptophyta</taxon>
        <taxon>Embryophyta</taxon>
        <taxon>Tracheophyta</taxon>
        <taxon>Spermatophyta</taxon>
        <taxon>Magnoliopsida</taxon>
        <taxon>eudicotyledons</taxon>
        <taxon>Gunneridae</taxon>
        <taxon>Pentapetalae</taxon>
        <taxon>asterids</taxon>
        <taxon>lamiids</taxon>
        <taxon>Lamiales</taxon>
        <taxon>Oleaceae</taxon>
        <taxon>Oleeae</taxon>
        <taxon>Olea</taxon>
    </lineage>
</organism>
<dbReference type="InterPro" id="IPR014977">
    <property type="entry name" value="WRC_dom"/>
</dbReference>
<feature type="compositionally biased region" description="Basic and acidic residues" evidence="6">
    <location>
        <begin position="349"/>
        <end position="358"/>
    </location>
</feature>
<sequence length="480" mass="52202">MGDGNRIGIDSSSSSLECDFGLGLKMQVQPTESSTCKRAMVFPHYYQLSSSQKNSFFGVGGGGGGGGSGRANFYNTNYNEAVGCVNNIYDSMGGGGEVFPRSSDNSAFKGAMIMSGKALFTGTQWQELERQTMIYKYILASIPIPPQLLLQLSNAPILTHAFQSKTSGLDLRFSSGSDPEPWRCRRTDGKKWRCSRDVAPDQKYCERHAHKSRPRSRKPVETQSLNTTTNNYSQQSLLLPPNTTTQNSMDFANPYDQTRCTEWLMGSVSSSGTIPVSTCNQQWHQLMQSSSKVEYLNRDNTVQNENNVSTFQYDDKQDFMNLFLDHPKLAYLQGNLDLNTEKTQTTRRFIDERSTGEKDGDEGSAASLNKKMFSPSSLTLSMSRGIGIGDDNDHNAAIGIGTMKTVKENDGFLNSVSWMNSPQGGPLGEALGLGNSTAGGGGKGCSDLASPHGYSNSTANSSNCSKSSCEDGSYAHNFIG</sequence>
<evidence type="ECO:0000256" key="1">
    <source>
        <dbReference type="ARBA" id="ARBA00004123"/>
    </source>
</evidence>
<comment type="function">
    <text evidence="5">Transcription activator.</text>
</comment>
<keyword evidence="5" id="KW-0805">Transcription regulation</keyword>
<dbReference type="InterPro" id="IPR031137">
    <property type="entry name" value="GRF"/>
</dbReference>
<feature type="region of interest" description="Disordered" evidence="6">
    <location>
        <begin position="206"/>
        <end position="244"/>
    </location>
</feature>
<keyword evidence="5" id="KW-0010">Activator</keyword>
<feature type="domain" description="QLQ" evidence="7">
    <location>
        <begin position="119"/>
        <end position="154"/>
    </location>
</feature>
<dbReference type="InterPro" id="IPR014978">
    <property type="entry name" value="Gln-Leu-Gln_QLQ"/>
</dbReference>
<comment type="caution">
    <text evidence="9">The sequence shown here is derived from an EMBL/GenBank/DDBJ whole genome shotgun (WGS) entry which is preliminary data.</text>
</comment>
<comment type="similarity">
    <text evidence="2 5">Belongs to the GRF family.</text>
</comment>
<dbReference type="EMBL" id="CACTIH010009147">
    <property type="protein sequence ID" value="CAA3025933.1"/>
    <property type="molecule type" value="Genomic_DNA"/>
</dbReference>
<feature type="short sequence motif" description="Bipartite nuclear localization signal" evidence="4">
    <location>
        <begin position="183"/>
        <end position="193"/>
    </location>
</feature>
<dbReference type="AlphaFoldDB" id="A0A8S0V795"/>
<dbReference type="GO" id="GO:0006355">
    <property type="term" value="P:regulation of DNA-templated transcription"/>
    <property type="evidence" value="ECO:0007669"/>
    <property type="project" value="InterPro"/>
</dbReference>
<dbReference type="Proteomes" id="UP000594638">
    <property type="component" value="Unassembled WGS sequence"/>
</dbReference>
<dbReference type="OrthoDB" id="841551at2759"/>
<evidence type="ECO:0000313" key="9">
    <source>
        <dbReference type="EMBL" id="CAA3025933.1"/>
    </source>
</evidence>
<dbReference type="PANTHER" id="PTHR31602">
    <property type="entry name" value="GROWTH-REGULATING FACTOR 5"/>
    <property type="match status" value="1"/>
</dbReference>
<evidence type="ECO:0000259" key="8">
    <source>
        <dbReference type="PROSITE" id="PS51667"/>
    </source>
</evidence>
<dbReference type="Pfam" id="PF08880">
    <property type="entry name" value="QLQ"/>
    <property type="match status" value="1"/>
</dbReference>
<evidence type="ECO:0000259" key="7">
    <source>
        <dbReference type="PROSITE" id="PS51666"/>
    </source>
</evidence>
<evidence type="ECO:0000256" key="2">
    <source>
        <dbReference type="ARBA" id="ARBA00008122"/>
    </source>
</evidence>
<feature type="short sequence motif" description="Bipartite nuclear localization signal" evidence="4">
    <location>
        <begin position="211"/>
        <end position="218"/>
    </location>
</feature>
<feature type="compositionally biased region" description="Polar residues" evidence="6">
    <location>
        <begin position="221"/>
        <end position="244"/>
    </location>
</feature>
<feature type="region of interest" description="Disordered" evidence="6">
    <location>
        <begin position="349"/>
        <end position="370"/>
    </location>
</feature>
<feature type="compositionally biased region" description="Basic residues" evidence="6">
    <location>
        <begin position="208"/>
        <end position="217"/>
    </location>
</feature>
<proteinExistence type="inferred from homology"/>
<name>A0A8S0V795_OLEEU</name>
<comment type="subcellular location">
    <subcellularLocation>
        <location evidence="1 4 5">Nucleus</location>
    </subcellularLocation>
</comment>
<keyword evidence="10" id="KW-1185">Reference proteome</keyword>
<dbReference type="PANTHER" id="PTHR31602:SF3">
    <property type="entry name" value="GROWTH-REGULATING FACTOR 8"/>
    <property type="match status" value="1"/>
</dbReference>
<evidence type="ECO:0000256" key="3">
    <source>
        <dbReference type="ARBA" id="ARBA00023242"/>
    </source>
</evidence>
<evidence type="ECO:0000256" key="6">
    <source>
        <dbReference type="SAM" id="MobiDB-lite"/>
    </source>
</evidence>
<evidence type="ECO:0000256" key="5">
    <source>
        <dbReference type="RuleBase" id="RU367127"/>
    </source>
</evidence>
<dbReference type="PROSITE" id="PS51667">
    <property type="entry name" value="WRC"/>
    <property type="match status" value="1"/>
</dbReference>
<gene>
    <name evidence="9" type="ORF">OLEA9_A000164</name>
</gene>
<dbReference type="PROSITE" id="PS51666">
    <property type="entry name" value="QLQ"/>
    <property type="match status" value="1"/>
</dbReference>
<dbReference type="GO" id="GO:0005524">
    <property type="term" value="F:ATP binding"/>
    <property type="evidence" value="ECO:0007669"/>
    <property type="project" value="UniProtKB-UniRule"/>
</dbReference>
<keyword evidence="5" id="KW-0804">Transcription</keyword>
<accession>A0A8S0V795</accession>
<dbReference type="Gramene" id="OE9A000164T1">
    <property type="protein sequence ID" value="OE9A000164C1"/>
    <property type="gene ID" value="OE9A000164"/>
</dbReference>